<proteinExistence type="predicted"/>
<comment type="caution">
    <text evidence="2">The sequence shown here is derived from an EMBL/GenBank/DDBJ whole genome shotgun (WGS) entry which is preliminary data.</text>
</comment>
<feature type="chain" id="PRO_5001511624" description="Transmembrane protein" evidence="1">
    <location>
        <begin position="17"/>
        <end position="206"/>
    </location>
</feature>
<organism evidence="2 3">
    <name type="scientific">Gregarina niphandrodes</name>
    <name type="common">Septate eugregarine</name>
    <dbReference type="NCBI Taxonomy" id="110365"/>
    <lineage>
        <taxon>Eukaryota</taxon>
        <taxon>Sar</taxon>
        <taxon>Alveolata</taxon>
        <taxon>Apicomplexa</taxon>
        <taxon>Conoidasida</taxon>
        <taxon>Gregarinasina</taxon>
        <taxon>Eugregarinorida</taxon>
        <taxon>Gregarinidae</taxon>
        <taxon>Gregarina</taxon>
    </lineage>
</organism>
<evidence type="ECO:0000313" key="3">
    <source>
        <dbReference type="Proteomes" id="UP000019763"/>
    </source>
</evidence>
<gene>
    <name evidence="2" type="ORF">GNI_022800</name>
</gene>
<dbReference type="EMBL" id="AFNH02000168">
    <property type="protein sequence ID" value="EZG80088.1"/>
    <property type="molecule type" value="Genomic_DNA"/>
</dbReference>
<evidence type="ECO:0008006" key="4">
    <source>
        <dbReference type="Google" id="ProtNLM"/>
    </source>
</evidence>
<dbReference type="GeneID" id="22911065"/>
<keyword evidence="3" id="KW-1185">Reference proteome</keyword>
<accession>A0A023BBL2</accession>
<sequence>MVLVGGFLAVAAVAVAMVPHEYSGTVTIPYRCATCFGERYVNKVVECVDTWSCSTFVFGACHVYGLFGVEALEDNFVVSPNDSGEGSPEGSTTAEIVFAAKRLAPDYWLDSVQLETRMVGQKCNLTEAEFYVADRLSFEPSADKILPDLVSVRITGSGLIASFQPHRVKSFAYMKIRWTNCDDLYVARVTTEYIYGDKACPADKET</sequence>
<protein>
    <recommendedName>
        <fullName evidence="4">Transmembrane protein</fullName>
    </recommendedName>
</protein>
<dbReference type="RefSeq" id="XP_011134337.1">
    <property type="nucleotide sequence ID" value="XM_011136035.1"/>
</dbReference>
<dbReference type="AlphaFoldDB" id="A0A023BBL2"/>
<feature type="signal peptide" evidence="1">
    <location>
        <begin position="1"/>
        <end position="16"/>
    </location>
</feature>
<dbReference type="Proteomes" id="UP000019763">
    <property type="component" value="Unassembled WGS sequence"/>
</dbReference>
<name>A0A023BBL2_GRENI</name>
<reference evidence="2" key="1">
    <citation type="submission" date="2013-12" db="EMBL/GenBank/DDBJ databases">
        <authorList>
            <person name="Omoto C.K."/>
            <person name="Sibley D."/>
            <person name="Venepally P."/>
            <person name="Hadjithomas M."/>
            <person name="Karamycheva S."/>
            <person name="Brunk B."/>
            <person name="Roos D."/>
            <person name="Caler E."/>
            <person name="Lorenzi H."/>
        </authorList>
    </citation>
    <scope>NUCLEOTIDE SEQUENCE</scope>
</reference>
<dbReference type="VEuPathDB" id="CryptoDB:GNI_022800"/>
<evidence type="ECO:0000313" key="2">
    <source>
        <dbReference type="EMBL" id="EZG80088.1"/>
    </source>
</evidence>
<keyword evidence="1" id="KW-0732">Signal</keyword>
<evidence type="ECO:0000256" key="1">
    <source>
        <dbReference type="SAM" id="SignalP"/>
    </source>
</evidence>